<evidence type="ECO:0008006" key="3">
    <source>
        <dbReference type="Google" id="ProtNLM"/>
    </source>
</evidence>
<dbReference type="RefSeq" id="WP_100414546.1">
    <property type="nucleotide sequence ID" value="NZ_PGEZ01000001.1"/>
</dbReference>
<name>A0A2M9BGI6_9ACTN</name>
<comment type="caution">
    <text evidence="1">The sequence shown here is derived from an EMBL/GenBank/DDBJ whole genome shotgun (WGS) entry which is preliminary data.</text>
</comment>
<dbReference type="Proteomes" id="UP000230842">
    <property type="component" value="Unassembled WGS sequence"/>
</dbReference>
<accession>A0A2M9BGI6</accession>
<dbReference type="Gene3D" id="3.90.1150.30">
    <property type="match status" value="1"/>
</dbReference>
<protein>
    <recommendedName>
        <fullName evidence="3">DNA-binding protein (MmcQ/YjbR family)</fullName>
    </recommendedName>
</protein>
<dbReference type="SUPFAM" id="SSF142906">
    <property type="entry name" value="YjbR-like"/>
    <property type="match status" value="1"/>
</dbReference>
<dbReference type="InterPro" id="IPR058532">
    <property type="entry name" value="YjbR/MT2646/Rv2570-like"/>
</dbReference>
<dbReference type="EMBL" id="PGEZ01000001">
    <property type="protein sequence ID" value="PJJ57029.1"/>
    <property type="molecule type" value="Genomic_DNA"/>
</dbReference>
<proteinExistence type="predicted"/>
<gene>
    <name evidence="1" type="ORF">CLV56_1248</name>
</gene>
<dbReference type="InterPro" id="IPR038056">
    <property type="entry name" value="YjbR-like_sf"/>
</dbReference>
<sequence>MAHPRMYDEDDPLLARVREVCLALPESAEVESWGRPTFRAGKKIFAVYGASGEDSHALIVKPDPAERDALVDDPRFFSPPYFGPSGWLALDLDAAAPDWDEVTELATDSYRQVALVRMLKALDA</sequence>
<organism evidence="1 2">
    <name type="scientific">Mumia flava</name>
    <dbReference type="NCBI Taxonomy" id="1348852"/>
    <lineage>
        <taxon>Bacteria</taxon>
        <taxon>Bacillati</taxon>
        <taxon>Actinomycetota</taxon>
        <taxon>Actinomycetes</taxon>
        <taxon>Propionibacteriales</taxon>
        <taxon>Nocardioidaceae</taxon>
        <taxon>Mumia</taxon>
    </lineage>
</organism>
<evidence type="ECO:0000313" key="1">
    <source>
        <dbReference type="EMBL" id="PJJ57029.1"/>
    </source>
</evidence>
<dbReference type="Pfam" id="PF04237">
    <property type="entry name" value="YjbR"/>
    <property type="match status" value="1"/>
</dbReference>
<reference evidence="1 2" key="1">
    <citation type="submission" date="2017-11" db="EMBL/GenBank/DDBJ databases">
        <title>Genomic Encyclopedia of Archaeal and Bacterial Type Strains, Phase II (KMG-II): From Individual Species to Whole Genera.</title>
        <authorList>
            <person name="Goeker M."/>
        </authorList>
    </citation>
    <scope>NUCLEOTIDE SEQUENCE [LARGE SCALE GENOMIC DNA]</scope>
    <source>
        <strain evidence="1 2">DSM 27763</strain>
    </source>
</reference>
<keyword evidence="2" id="KW-1185">Reference proteome</keyword>
<dbReference type="OrthoDB" id="6167040at2"/>
<evidence type="ECO:0000313" key="2">
    <source>
        <dbReference type="Proteomes" id="UP000230842"/>
    </source>
</evidence>
<dbReference type="AlphaFoldDB" id="A0A2M9BGI6"/>